<evidence type="ECO:0000313" key="4">
    <source>
        <dbReference type="Proteomes" id="UP000636479"/>
    </source>
</evidence>
<gene>
    <name evidence="3" type="ORF">MIND_00781600</name>
</gene>
<evidence type="ECO:0008006" key="5">
    <source>
        <dbReference type="Google" id="ProtNLM"/>
    </source>
</evidence>
<keyword evidence="2" id="KW-0472">Membrane</keyword>
<protein>
    <recommendedName>
        <fullName evidence="5">Transmembrane protein</fullName>
    </recommendedName>
</protein>
<dbReference type="EMBL" id="JACAZF010000006">
    <property type="protein sequence ID" value="KAF7302147.1"/>
    <property type="molecule type" value="Genomic_DNA"/>
</dbReference>
<evidence type="ECO:0000256" key="2">
    <source>
        <dbReference type="SAM" id="Phobius"/>
    </source>
</evidence>
<dbReference type="Proteomes" id="UP000636479">
    <property type="component" value="Unassembled WGS sequence"/>
</dbReference>
<keyword evidence="4" id="KW-1185">Reference proteome</keyword>
<evidence type="ECO:0000256" key="1">
    <source>
        <dbReference type="SAM" id="MobiDB-lite"/>
    </source>
</evidence>
<sequence>MTSLSTALDTRVQPRQASISQAGLSNRQHLPDFARAIQSVQPVIPVAKTSKAAAPDSAPATGFKSIVKHLFSSIDYASFYAQEIDEIFEDPRMVIKPGRFALDVCGYAVNAASAHEYEDLQQEWKSLLEDKVSTWNLYAGIEAAFAVFIYVSIQITDNTDSVSYCVAYLALISVGVGVAVSRLLVSWLNNDQCKTYHYALHIKTRRIGNQSRLYPSHEVLFSIAFWTLLWCTLCAATAFLYSFLQTTNGVVRVAHSAAFAIAARAMMGCILLAGASCLWLIQREFRACQADTRVCKRLRQTPSP</sequence>
<feature type="transmembrane region" description="Helical" evidence="2">
    <location>
        <begin position="256"/>
        <end position="281"/>
    </location>
</feature>
<accession>A0A8H6W230</accession>
<feature type="transmembrane region" description="Helical" evidence="2">
    <location>
        <begin position="135"/>
        <end position="155"/>
    </location>
</feature>
<dbReference type="AlphaFoldDB" id="A0A8H6W230"/>
<organism evidence="3 4">
    <name type="scientific">Mycena indigotica</name>
    <dbReference type="NCBI Taxonomy" id="2126181"/>
    <lineage>
        <taxon>Eukaryota</taxon>
        <taxon>Fungi</taxon>
        <taxon>Dikarya</taxon>
        <taxon>Basidiomycota</taxon>
        <taxon>Agaricomycotina</taxon>
        <taxon>Agaricomycetes</taxon>
        <taxon>Agaricomycetidae</taxon>
        <taxon>Agaricales</taxon>
        <taxon>Marasmiineae</taxon>
        <taxon>Mycenaceae</taxon>
        <taxon>Mycena</taxon>
    </lineage>
</organism>
<evidence type="ECO:0000313" key="3">
    <source>
        <dbReference type="EMBL" id="KAF7302147.1"/>
    </source>
</evidence>
<dbReference type="RefSeq" id="XP_037220147.1">
    <property type="nucleotide sequence ID" value="XM_037364503.1"/>
</dbReference>
<dbReference type="GeneID" id="59347019"/>
<feature type="region of interest" description="Disordered" evidence="1">
    <location>
        <begin position="1"/>
        <end position="21"/>
    </location>
</feature>
<feature type="transmembrane region" description="Helical" evidence="2">
    <location>
        <begin position="161"/>
        <end position="185"/>
    </location>
</feature>
<proteinExistence type="predicted"/>
<comment type="caution">
    <text evidence="3">The sequence shown here is derived from an EMBL/GenBank/DDBJ whole genome shotgun (WGS) entry which is preliminary data.</text>
</comment>
<feature type="transmembrane region" description="Helical" evidence="2">
    <location>
        <begin position="219"/>
        <end position="244"/>
    </location>
</feature>
<keyword evidence="2" id="KW-1133">Transmembrane helix</keyword>
<keyword evidence="2" id="KW-0812">Transmembrane</keyword>
<reference evidence="3" key="1">
    <citation type="submission" date="2020-05" db="EMBL/GenBank/DDBJ databases">
        <title>Mycena genomes resolve the evolution of fungal bioluminescence.</title>
        <authorList>
            <person name="Tsai I.J."/>
        </authorList>
    </citation>
    <scope>NUCLEOTIDE SEQUENCE</scope>
    <source>
        <strain evidence="3">171206Taipei</strain>
    </source>
</reference>
<name>A0A8H6W230_9AGAR</name>